<feature type="compositionally biased region" description="Basic and acidic residues" evidence="1">
    <location>
        <begin position="22"/>
        <end position="35"/>
    </location>
</feature>
<sequence>MSTVNANQKKLPSIETRAPTRSVDRFRTLEIRGGDYRASTASCRSLSSSSSSGLESSQSGSFGGVEGGGWRGERQLSHSSYQEIPVKVTDHNKDTTVKSLIIPGNTSQATDHNRDAQIVSLIIPRDTYSQVTHHTRKYHQVTDDRVISEITTDYTTVIGVLTRSSSSLKTFD</sequence>
<feature type="compositionally biased region" description="Low complexity" evidence="1">
    <location>
        <begin position="39"/>
        <end position="60"/>
    </location>
</feature>
<comment type="caution">
    <text evidence="2">The sequence shown here is derived from an EMBL/GenBank/DDBJ whole genome shotgun (WGS) entry which is preliminary data.</text>
</comment>
<evidence type="ECO:0000313" key="2">
    <source>
        <dbReference type="EMBL" id="KAF7415316.1"/>
    </source>
</evidence>
<feature type="compositionally biased region" description="Polar residues" evidence="1">
    <location>
        <begin position="1"/>
        <end position="10"/>
    </location>
</feature>
<feature type="region of interest" description="Disordered" evidence="1">
    <location>
        <begin position="1"/>
        <end position="77"/>
    </location>
</feature>
<accession>A0A834U3P6</accession>
<dbReference type="EMBL" id="JACSDY010000011">
    <property type="protein sequence ID" value="KAF7415316.1"/>
    <property type="molecule type" value="Genomic_DNA"/>
</dbReference>
<organism evidence="2 3">
    <name type="scientific">Vespula pensylvanica</name>
    <name type="common">Western yellow jacket</name>
    <name type="synonym">Wasp</name>
    <dbReference type="NCBI Taxonomy" id="30213"/>
    <lineage>
        <taxon>Eukaryota</taxon>
        <taxon>Metazoa</taxon>
        <taxon>Ecdysozoa</taxon>
        <taxon>Arthropoda</taxon>
        <taxon>Hexapoda</taxon>
        <taxon>Insecta</taxon>
        <taxon>Pterygota</taxon>
        <taxon>Neoptera</taxon>
        <taxon>Endopterygota</taxon>
        <taxon>Hymenoptera</taxon>
        <taxon>Apocrita</taxon>
        <taxon>Aculeata</taxon>
        <taxon>Vespoidea</taxon>
        <taxon>Vespidae</taxon>
        <taxon>Vespinae</taxon>
        <taxon>Vespula</taxon>
    </lineage>
</organism>
<keyword evidence="3" id="KW-1185">Reference proteome</keyword>
<protein>
    <submittedName>
        <fullName evidence="2">Uncharacterized protein</fullName>
    </submittedName>
</protein>
<name>A0A834U3P6_VESPE</name>
<proteinExistence type="predicted"/>
<evidence type="ECO:0000313" key="3">
    <source>
        <dbReference type="Proteomes" id="UP000600918"/>
    </source>
</evidence>
<evidence type="ECO:0000256" key="1">
    <source>
        <dbReference type="SAM" id="MobiDB-lite"/>
    </source>
</evidence>
<reference evidence="2" key="1">
    <citation type="journal article" date="2020" name="G3 (Bethesda)">
        <title>High-Quality Assemblies for Three Invasive Social Wasps from the &lt;i&gt;Vespula&lt;/i&gt; Genus.</title>
        <authorList>
            <person name="Harrop T.W.R."/>
            <person name="Guhlin J."/>
            <person name="McLaughlin G.M."/>
            <person name="Permina E."/>
            <person name="Stockwell P."/>
            <person name="Gilligan J."/>
            <person name="Le Lec M.F."/>
            <person name="Gruber M.A.M."/>
            <person name="Quinn O."/>
            <person name="Lovegrove M."/>
            <person name="Duncan E.J."/>
            <person name="Remnant E.J."/>
            <person name="Van Eeckhoven J."/>
            <person name="Graham B."/>
            <person name="Knapp R.A."/>
            <person name="Langford K.W."/>
            <person name="Kronenberg Z."/>
            <person name="Press M.O."/>
            <person name="Eacker S.M."/>
            <person name="Wilson-Rankin E.E."/>
            <person name="Purcell J."/>
            <person name="Lester P.J."/>
            <person name="Dearden P.K."/>
        </authorList>
    </citation>
    <scope>NUCLEOTIDE SEQUENCE</scope>
    <source>
        <strain evidence="2">Volc-1</strain>
    </source>
</reference>
<gene>
    <name evidence="2" type="ORF">H0235_011908</name>
</gene>
<dbReference type="Proteomes" id="UP000600918">
    <property type="component" value="Unassembled WGS sequence"/>
</dbReference>
<feature type="compositionally biased region" description="Gly residues" evidence="1">
    <location>
        <begin position="61"/>
        <end position="70"/>
    </location>
</feature>
<dbReference type="AlphaFoldDB" id="A0A834U3P6"/>